<proteinExistence type="predicted"/>
<dbReference type="HOGENOM" id="CLU_3317949_0_0_9"/>
<accession>F0FFV6</accession>
<organism evidence="1 2">
    <name type="scientific">Streptococcus sanguinis SK353</name>
    <dbReference type="NCBI Taxonomy" id="888815"/>
    <lineage>
        <taxon>Bacteria</taxon>
        <taxon>Bacillati</taxon>
        <taxon>Bacillota</taxon>
        <taxon>Bacilli</taxon>
        <taxon>Lactobacillales</taxon>
        <taxon>Streptococcaceae</taxon>
        <taxon>Streptococcus</taxon>
    </lineage>
</organism>
<dbReference type="EMBL" id="AEWY01000007">
    <property type="protein sequence ID" value="EGC22371.1"/>
    <property type="molecule type" value="Genomic_DNA"/>
</dbReference>
<dbReference type="AlphaFoldDB" id="F0FFV6"/>
<evidence type="ECO:0000313" key="1">
    <source>
        <dbReference type="EMBL" id="EGC22371.1"/>
    </source>
</evidence>
<gene>
    <name evidence="1" type="ORF">HMPREF9388_1588</name>
</gene>
<dbReference type="Proteomes" id="UP000004185">
    <property type="component" value="Unassembled WGS sequence"/>
</dbReference>
<name>F0FFV6_STRSA</name>
<reference evidence="1 2" key="1">
    <citation type="submission" date="2011-01" db="EMBL/GenBank/DDBJ databases">
        <authorList>
            <person name="Muzny D."/>
            <person name="Qin X."/>
            <person name="Deng J."/>
            <person name="Jiang H."/>
            <person name="Liu Y."/>
            <person name="Qu J."/>
            <person name="Song X.-Z."/>
            <person name="Zhang L."/>
            <person name="Thornton R."/>
            <person name="Coyle M."/>
            <person name="Francisco L."/>
            <person name="Jackson L."/>
            <person name="Javaid M."/>
            <person name="Korchina V."/>
            <person name="Kovar C."/>
            <person name="Mata R."/>
            <person name="Mathew T."/>
            <person name="Ngo R."/>
            <person name="Nguyen L."/>
            <person name="Nguyen N."/>
            <person name="Okwuonu G."/>
            <person name="Ongeri F."/>
            <person name="Pham C."/>
            <person name="Simmons D."/>
            <person name="Wilczek-Boney K."/>
            <person name="Hale W."/>
            <person name="Jakkamsetti A."/>
            <person name="Pham P."/>
            <person name="Ruth R."/>
            <person name="San Lucas F."/>
            <person name="Warren J."/>
            <person name="Zhang J."/>
            <person name="Zhao Z."/>
            <person name="Zhou C."/>
            <person name="Zhu D."/>
            <person name="Lee S."/>
            <person name="Bess C."/>
            <person name="Blankenburg K."/>
            <person name="Forbes L."/>
            <person name="Fu Q."/>
            <person name="Gubbala S."/>
            <person name="Hirani K."/>
            <person name="Jayaseelan J.C."/>
            <person name="Lara F."/>
            <person name="Munidasa M."/>
            <person name="Palculict T."/>
            <person name="Patil S."/>
            <person name="Pu L.-L."/>
            <person name="Saada N."/>
            <person name="Tang L."/>
            <person name="Weissenberger G."/>
            <person name="Zhu Y."/>
            <person name="Hemphill L."/>
            <person name="Shang Y."/>
            <person name="Youmans B."/>
            <person name="Ayvaz T."/>
            <person name="Ross M."/>
            <person name="Santibanez J."/>
            <person name="Aqrawi P."/>
            <person name="Gross S."/>
            <person name="Joshi V."/>
            <person name="Fowler G."/>
            <person name="Nazareth L."/>
            <person name="Reid J."/>
            <person name="Worley K."/>
            <person name="Petrosino J."/>
            <person name="Highlander S."/>
            <person name="Gibbs R."/>
        </authorList>
    </citation>
    <scope>NUCLEOTIDE SEQUENCE [LARGE SCALE GENOMIC DNA]</scope>
    <source>
        <strain evidence="1 2">SK353</strain>
    </source>
</reference>
<protein>
    <submittedName>
        <fullName evidence="1">Uncharacterized protein</fullName>
    </submittedName>
</protein>
<comment type="caution">
    <text evidence="1">The sequence shown here is derived from an EMBL/GenBank/DDBJ whole genome shotgun (WGS) entry which is preliminary data.</text>
</comment>
<sequence length="39" mass="4617">MLFILKQLYYGTSQSGLTKEYKIVTDCKKSIFLLSKKWL</sequence>
<evidence type="ECO:0000313" key="2">
    <source>
        <dbReference type="Proteomes" id="UP000004185"/>
    </source>
</evidence>